<dbReference type="Gramene" id="KRH52630">
    <property type="protein sequence ID" value="KRH52630"/>
    <property type="gene ID" value="GLYMA_06G079100"/>
</dbReference>
<reference evidence="2" key="2">
    <citation type="submission" date="2018-02" db="UniProtKB">
        <authorList>
            <consortium name="EnsemblPlants"/>
        </authorList>
    </citation>
    <scope>IDENTIFICATION</scope>
    <source>
        <strain evidence="2">Williams 82</strain>
    </source>
</reference>
<dbReference type="PaxDb" id="3847-GLYMA06G08330.1"/>
<proteinExistence type="predicted"/>
<evidence type="ECO:0000313" key="1">
    <source>
        <dbReference type="EMBL" id="KRH52630.1"/>
    </source>
</evidence>
<organism evidence="1">
    <name type="scientific">Glycine max</name>
    <name type="common">Soybean</name>
    <name type="synonym">Glycine hispida</name>
    <dbReference type="NCBI Taxonomy" id="3847"/>
    <lineage>
        <taxon>Eukaryota</taxon>
        <taxon>Viridiplantae</taxon>
        <taxon>Streptophyta</taxon>
        <taxon>Embryophyta</taxon>
        <taxon>Tracheophyta</taxon>
        <taxon>Spermatophyta</taxon>
        <taxon>Magnoliopsida</taxon>
        <taxon>eudicotyledons</taxon>
        <taxon>Gunneridae</taxon>
        <taxon>Pentapetalae</taxon>
        <taxon>rosids</taxon>
        <taxon>fabids</taxon>
        <taxon>Fabales</taxon>
        <taxon>Fabaceae</taxon>
        <taxon>Papilionoideae</taxon>
        <taxon>50 kb inversion clade</taxon>
        <taxon>NPAAA clade</taxon>
        <taxon>indigoferoid/millettioid clade</taxon>
        <taxon>Phaseoleae</taxon>
        <taxon>Glycine</taxon>
        <taxon>Glycine subgen. Soja</taxon>
    </lineage>
</organism>
<dbReference type="InParanoid" id="K7KTS2"/>
<protein>
    <submittedName>
        <fullName evidence="1 2">Uncharacterized protein</fullName>
    </submittedName>
</protein>
<evidence type="ECO:0000313" key="3">
    <source>
        <dbReference type="Proteomes" id="UP000008827"/>
    </source>
</evidence>
<accession>K7KTS2</accession>
<evidence type="ECO:0000313" key="2">
    <source>
        <dbReference type="EnsemblPlants" id="KRH52630"/>
    </source>
</evidence>
<sequence>MKAGNKHTDNLRNCPILEPYVIVSLHLNSPSSHVPFVKSLKLQVAMPGPGSSALGKTHVSIGQLHALNNIKL</sequence>
<gene>
    <name evidence="1" type="ORF">GLYMA_06G079100</name>
</gene>
<dbReference type="AlphaFoldDB" id="K7KTS2"/>
<reference evidence="1" key="3">
    <citation type="submission" date="2018-07" db="EMBL/GenBank/DDBJ databases">
        <title>WGS assembly of Glycine max.</title>
        <authorList>
            <person name="Schmutz J."/>
            <person name="Cannon S."/>
            <person name="Schlueter J."/>
            <person name="Ma J."/>
            <person name="Mitros T."/>
            <person name="Nelson W."/>
            <person name="Hyten D."/>
            <person name="Song Q."/>
            <person name="Thelen J."/>
            <person name="Cheng J."/>
            <person name="Xu D."/>
            <person name="Hellsten U."/>
            <person name="May G."/>
            <person name="Yu Y."/>
            <person name="Sakurai T."/>
            <person name="Umezawa T."/>
            <person name="Bhattacharyya M."/>
            <person name="Sandhu D."/>
            <person name="Valliyodan B."/>
            <person name="Lindquist E."/>
            <person name="Peto M."/>
            <person name="Grant D."/>
            <person name="Shu S."/>
            <person name="Goodstein D."/>
            <person name="Barry K."/>
            <person name="Futrell-Griggs M."/>
            <person name="Abernathy B."/>
            <person name="Du J."/>
            <person name="Tian Z."/>
            <person name="Zhu L."/>
            <person name="Gill N."/>
            <person name="Joshi T."/>
            <person name="Libault M."/>
            <person name="Sethuraman A."/>
            <person name="Zhang X."/>
            <person name="Shinozaki K."/>
            <person name="Nguyen H."/>
            <person name="Wing R."/>
            <person name="Cregan P."/>
            <person name="Specht J."/>
            <person name="Grimwood J."/>
            <person name="Rokhsar D."/>
            <person name="Stacey G."/>
            <person name="Shoemaker R."/>
            <person name="Jackson S."/>
        </authorList>
    </citation>
    <scope>NUCLEOTIDE SEQUENCE</scope>
    <source>
        <tissue evidence="1">Callus</tissue>
    </source>
</reference>
<dbReference type="HOGENOM" id="CLU_2727261_0_0_1"/>
<reference evidence="1 2" key="1">
    <citation type="journal article" date="2010" name="Nature">
        <title>Genome sequence of the palaeopolyploid soybean.</title>
        <authorList>
            <person name="Schmutz J."/>
            <person name="Cannon S.B."/>
            <person name="Schlueter J."/>
            <person name="Ma J."/>
            <person name="Mitros T."/>
            <person name="Nelson W."/>
            <person name="Hyten D.L."/>
            <person name="Song Q."/>
            <person name="Thelen J.J."/>
            <person name="Cheng J."/>
            <person name="Xu D."/>
            <person name="Hellsten U."/>
            <person name="May G.D."/>
            <person name="Yu Y."/>
            <person name="Sakurai T."/>
            <person name="Umezawa T."/>
            <person name="Bhattacharyya M.K."/>
            <person name="Sandhu D."/>
            <person name="Valliyodan B."/>
            <person name="Lindquist E."/>
            <person name="Peto M."/>
            <person name="Grant D."/>
            <person name="Shu S."/>
            <person name="Goodstein D."/>
            <person name="Barry K."/>
            <person name="Futrell-Griggs M."/>
            <person name="Abernathy B."/>
            <person name="Du J."/>
            <person name="Tian Z."/>
            <person name="Zhu L."/>
            <person name="Gill N."/>
            <person name="Joshi T."/>
            <person name="Libault M."/>
            <person name="Sethuraman A."/>
            <person name="Zhang X.-C."/>
            <person name="Shinozaki K."/>
            <person name="Nguyen H.T."/>
            <person name="Wing R.A."/>
            <person name="Cregan P."/>
            <person name="Specht J."/>
            <person name="Grimwood J."/>
            <person name="Rokhsar D."/>
            <person name="Stacey G."/>
            <person name="Shoemaker R.C."/>
            <person name="Jackson S.A."/>
        </authorList>
    </citation>
    <scope>NUCLEOTIDE SEQUENCE</scope>
    <source>
        <strain evidence="2">cv. Williams 82</strain>
        <tissue evidence="1">Callus</tissue>
    </source>
</reference>
<dbReference type="EMBL" id="CM000839">
    <property type="protein sequence ID" value="KRH52630.1"/>
    <property type="molecule type" value="Genomic_DNA"/>
</dbReference>
<name>K7KTS2_SOYBN</name>
<dbReference type="EnsemblPlants" id="KRH52630">
    <property type="protein sequence ID" value="KRH52630"/>
    <property type="gene ID" value="GLYMA_06G079100"/>
</dbReference>
<keyword evidence="3" id="KW-1185">Reference proteome</keyword>
<dbReference type="Proteomes" id="UP000008827">
    <property type="component" value="Chromosome 6"/>
</dbReference>